<feature type="transmembrane region" description="Helical" evidence="14">
    <location>
        <begin position="79"/>
        <end position="98"/>
    </location>
</feature>
<feature type="transmembrane region" description="Helical" evidence="14">
    <location>
        <begin position="6"/>
        <end position="26"/>
    </location>
</feature>
<dbReference type="EMBL" id="JAGZAM010000014">
    <property type="protein sequence ID" value="MBS5688120.1"/>
    <property type="molecule type" value="Genomic_DNA"/>
</dbReference>
<protein>
    <submittedName>
        <fullName evidence="15">Sodium:solute symporter family protein</fullName>
    </submittedName>
</protein>
<gene>
    <name evidence="15" type="ORF">KHW66_08960</name>
</gene>
<evidence type="ECO:0000256" key="12">
    <source>
        <dbReference type="ARBA" id="ARBA00033708"/>
    </source>
</evidence>
<comment type="subcellular location">
    <subcellularLocation>
        <location evidence="1">Cell membrane</location>
        <topology evidence="1">Multi-pass membrane protein</topology>
    </subcellularLocation>
</comment>
<keyword evidence="4" id="KW-1003">Cell membrane</keyword>
<feature type="transmembrane region" description="Helical" evidence="14">
    <location>
        <begin position="425"/>
        <end position="444"/>
    </location>
</feature>
<evidence type="ECO:0000256" key="2">
    <source>
        <dbReference type="ARBA" id="ARBA00006434"/>
    </source>
</evidence>
<evidence type="ECO:0000256" key="14">
    <source>
        <dbReference type="SAM" id="Phobius"/>
    </source>
</evidence>
<keyword evidence="7 14" id="KW-1133">Transmembrane helix</keyword>
<evidence type="ECO:0000256" key="13">
    <source>
        <dbReference type="RuleBase" id="RU362091"/>
    </source>
</evidence>
<keyword evidence="10 14" id="KW-0472">Membrane</keyword>
<evidence type="ECO:0000313" key="15">
    <source>
        <dbReference type="EMBL" id="MBS5688120.1"/>
    </source>
</evidence>
<evidence type="ECO:0000256" key="7">
    <source>
        <dbReference type="ARBA" id="ARBA00022989"/>
    </source>
</evidence>
<accession>A0A943FYS8</accession>
<evidence type="ECO:0000256" key="10">
    <source>
        <dbReference type="ARBA" id="ARBA00023136"/>
    </source>
</evidence>
<keyword evidence="8" id="KW-0915">Sodium</keyword>
<organism evidence="15 16">
    <name type="scientific">Faecalibacterium prausnitzii</name>
    <dbReference type="NCBI Taxonomy" id="853"/>
    <lineage>
        <taxon>Bacteria</taxon>
        <taxon>Bacillati</taxon>
        <taxon>Bacillota</taxon>
        <taxon>Clostridia</taxon>
        <taxon>Eubacteriales</taxon>
        <taxon>Oscillospiraceae</taxon>
        <taxon>Faecalibacterium</taxon>
    </lineage>
</organism>
<dbReference type="PANTHER" id="PTHR48086:SF3">
    <property type="entry name" value="SODIUM_PROLINE SYMPORTER"/>
    <property type="match status" value="1"/>
</dbReference>
<dbReference type="PANTHER" id="PTHR48086">
    <property type="entry name" value="SODIUM/PROLINE SYMPORTER-RELATED"/>
    <property type="match status" value="1"/>
</dbReference>
<dbReference type="GO" id="GO:0005886">
    <property type="term" value="C:plasma membrane"/>
    <property type="evidence" value="ECO:0007669"/>
    <property type="project" value="UniProtKB-SubCell"/>
</dbReference>
<keyword evidence="11" id="KW-0739">Sodium transport</keyword>
<dbReference type="AlphaFoldDB" id="A0A943FYS8"/>
<dbReference type="PROSITE" id="PS50283">
    <property type="entry name" value="NA_SOLUT_SYMP_3"/>
    <property type="match status" value="1"/>
</dbReference>
<evidence type="ECO:0000256" key="1">
    <source>
        <dbReference type="ARBA" id="ARBA00004651"/>
    </source>
</evidence>
<proteinExistence type="inferred from homology"/>
<dbReference type="Proteomes" id="UP000733372">
    <property type="component" value="Unassembled WGS sequence"/>
</dbReference>
<keyword evidence="9" id="KW-0406">Ion transport</keyword>
<feature type="transmembrane region" description="Helical" evidence="14">
    <location>
        <begin position="160"/>
        <end position="179"/>
    </location>
</feature>
<evidence type="ECO:0000256" key="6">
    <source>
        <dbReference type="ARBA" id="ARBA00022847"/>
    </source>
</evidence>
<evidence type="ECO:0000256" key="3">
    <source>
        <dbReference type="ARBA" id="ARBA00022448"/>
    </source>
</evidence>
<keyword evidence="6" id="KW-0769">Symport</keyword>
<feature type="transmembrane region" description="Helical" evidence="14">
    <location>
        <begin position="394"/>
        <end position="413"/>
    </location>
</feature>
<evidence type="ECO:0000256" key="8">
    <source>
        <dbReference type="ARBA" id="ARBA00023053"/>
    </source>
</evidence>
<feature type="transmembrane region" description="Helical" evidence="14">
    <location>
        <begin position="456"/>
        <end position="476"/>
    </location>
</feature>
<dbReference type="GO" id="GO:0006814">
    <property type="term" value="P:sodium ion transport"/>
    <property type="evidence" value="ECO:0007669"/>
    <property type="project" value="UniProtKB-KW"/>
</dbReference>
<feature type="transmembrane region" description="Helical" evidence="14">
    <location>
        <begin position="38"/>
        <end position="59"/>
    </location>
</feature>
<comment type="caution">
    <text evidence="15">The sequence shown here is derived from an EMBL/GenBank/DDBJ whole genome shotgun (WGS) entry which is preliminary data.</text>
</comment>
<evidence type="ECO:0000256" key="11">
    <source>
        <dbReference type="ARBA" id="ARBA00023201"/>
    </source>
</evidence>
<comment type="similarity">
    <text evidence="2 13">Belongs to the sodium:solute symporter (SSF) (TC 2.A.21) family.</text>
</comment>
<evidence type="ECO:0000256" key="4">
    <source>
        <dbReference type="ARBA" id="ARBA00022475"/>
    </source>
</evidence>
<dbReference type="GO" id="GO:0015293">
    <property type="term" value="F:symporter activity"/>
    <property type="evidence" value="ECO:0007669"/>
    <property type="project" value="UniProtKB-KW"/>
</dbReference>
<dbReference type="CDD" id="cd10322">
    <property type="entry name" value="SLC5sbd"/>
    <property type="match status" value="1"/>
</dbReference>
<sequence length="513" mass="54387">MLDPKYIPLFVGGFIAWICFMIFVGWITSRGKSEGSSFLTGGGNLGFFLIFCTVGATMIGTGSSMGAIGNGYNHGWGGAIYGLGASAGILSMLLFTKAKNKGFLTMSEEAQYYYGGKKIIRQVMGFMMFVIEIIWLGNHLNGGAKYLAYVTQMPDVTCKIITVLGFGIYVFIGGYMAVVTTDAVQFIAILIGFLTIAFRAIPMAGGYQNVVDTFTAVGKPGAMTFYGLGSYGVMAAIALVLSTAMGVIGTPTHRTRIYTSKDEKTARKAFLGQGILLFGWSFVTAIIGMSCFTIATMNGDTLASGDYAFAYMATNALPPVVGMLFMICGLSATMSSGDSDAISGVTILLTDVYPSITGKTIKEEDYAKVSRIALICTLGAAFFITLFVNDVIGYISTIVGAFLPGVAVAMLLGRFWKRVNWQGGLACIGSGTLLGVLILVLPSFKNWINATMGGPAVPATIVSLVFGIVVSLMFPADTTPEDVRLKHVMDDRRGTVVEKVAAAEAAADAEEDL</sequence>
<evidence type="ECO:0000256" key="9">
    <source>
        <dbReference type="ARBA" id="ARBA00023065"/>
    </source>
</evidence>
<comment type="catalytic activity">
    <reaction evidence="12">
        <text>L-proline(in) + Na(+)(in) = L-proline(out) + Na(+)(out)</text>
        <dbReference type="Rhea" id="RHEA:28967"/>
        <dbReference type="ChEBI" id="CHEBI:29101"/>
        <dbReference type="ChEBI" id="CHEBI:60039"/>
    </reaction>
</comment>
<dbReference type="Pfam" id="PF00474">
    <property type="entry name" value="SSF"/>
    <property type="match status" value="1"/>
</dbReference>
<keyword evidence="3" id="KW-0813">Transport</keyword>
<feature type="transmembrane region" description="Helical" evidence="14">
    <location>
        <begin position="269"/>
        <end position="295"/>
    </location>
</feature>
<dbReference type="InterPro" id="IPR050277">
    <property type="entry name" value="Sodium:Solute_Symporter"/>
</dbReference>
<feature type="transmembrane region" description="Helical" evidence="14">
    <location>
        <begin position="225"/>
        <end position="248"/>
    </location>
</feature>
<evidence type="ECO:0000256" key="5">
    <source>
        <dbReference type="ARBA" id="ARBA00022692"/>
    </source>
</evidence>
<feature type="transmembrane region" description="Helical" evidence="14">
    <location>
        <begin position="186"/>
        <end position="205"/>
    </location>
</feature>
<feature type="transmembrane region" description="Helical" evidence="14">
    <location>
        <begin position="119"/>
        <end position="140"/>
    </location>
</feature>
<keyword evidence="5 14" id="KW-0812">Transmembrane</keyword>
<reference evidence="15" key="1">
    <citation type="submission" date="2021-02" db="EMBL/GenBank/DDBJ databases">
        <title>Infant gut strain persistence is associated with maternal origin, phylogeny, and functional potential including surface adhesion and iron acquisition.</title>
        <authorList>
            <person name="Lou Y.C."/>
        </authorList>
    </citation>
    <scope>NUCLEOTIDE SEQUENCE</scope>
    <source>
        <strain evidence="15">L3_101_367G1_dasL3_101_367G1_metabat.metabat.26</strain>
    </source>
</reference>
<dbReference type="Gene3D" id="1.20.1730.10">
    <property type="entry name" value="Sodium/glucose cotransporter"/>
    <property type="match status" value="1"/>
</dbReference>
<feature type="transmembrane region" description="Helical" evidence="14">
    <location>
        <begin position="369"/>
        <end position="388"/>
    </location>
</feature>
<feature type="transmembrane region" description="Helical" evidence="14">
    <location>
        <begin position="307"/>
        <end position="330"/>
    </location>
</feature>
<dbReference type="InterPro" id="IPR038377">
    <property type="entry name" value="Na/Glc_symporter_sf"/>
</dbReference>
<dbReference type="InterPro" id="IPR001734">
    <property type="entry name" value="Na/solute_symporter"/>
</dbReference>
<evidence type="ECO:0000313" key="16">
    <source>
        <dbReference type="Proteomes" id="UP000733372"/>
    </source>
</evidence>
<name>A0A943FYS8_9FIRM</name>